<dbReference type="GO" id="GO:0003700">
    <property type="term" value="F:DNA-binding transcription factor activity"/>
    <property type="evidence" value="ECO:0007669"/>
    <property type="project" value="InterPro"/>
</dbReference>
<gene>
    <name evidence="7" type="ORF">C2845_PM11G26160</name>
</gene>
<dbReference type="OrthoDB" id="1882130at2759"/>
<dbReference type="SUPFAM" id="SSF101941">
    <property type="entry name" value="NAC domain"/>
    <property type="match status" value="1"/>
</dbReference>
<dbReference type="GO" id="GO:0000976">
    <property type="term" value="F:transcription cis-regulatory region binding"/>
    <property type="evidence" value="ECO:0007669"/>
    <property type="project" value="TreeGrafter"/>
</dbReference>
<organism evidence="7 8">
    <name type="scientific">Panicum miliaceum</name>
    <name type="common">Proso millet</name>
    <name type="synonym">Broomcorn millet</name>
    <dbReference type="NCBI Taxonomy" id="4540"/>
    <lineage>
        <taxon>Eukaryota</taxon>
        <taxon>Viridiplantae</taxon>
        <taxon>Streptophyta</taxon>
        <taxon>Embryophyta</taxon>
        <taxon>Tracheophyta</taxon>
        <taxon>Spermatophyta</taxon>
        <taxon>Magnoliopsida</taxon>
        <taxon>Liliopsida</taxon>
        <taxon>Poales</taxon>
        <taxon>Poaceae</taxon>
        <taxon>PACMAD clade</taxon>
        <taxon>Panicoideae</taxon>
        <taxon>Panicodae</taxon>
        <taxon>Paniceae</taxon>
        <taxon>Panicinae</taxon>
        <taxon>Panicum</taxon>
        <taxon>Panicum sect. Panicum</taxon>
    </lineage>
</organism>
<keyword evidence="1" id="KW-0805">Transcription regulation</keyword>
<name>A0A3L6RU55_PANMI</name>
<evidence type="ECO:0000259" key="6">
    <source>
        <dbReference type="PROSITE" id="PS51005"/>
    </source>
</evidence>
<evidence type="ECO:0000256" key="4">
    <source>
        <dbReference type="ARBA" id="ARBA00023242"/>
    </source>
</evidence>
<dbReference type="PANTHER" id="PTHR31079">
    <property type="entry name" value="NAC DOMAIN-CONTAINING PROTEIN 73"/>
    <property type="match status" value="1"/>
</dbReference>
<feature type="domain" description="NAC" evidence="6">
    <location>
        <begin position="32"/>
        <end position="190"/>
    </location>
</feature>
<dbReference type="Pfam" id="PF02365">
    <property type="entry name" value="NAM"/>
    <property type="match status" value="1"/>
</dbReference>
<keyword evidence="8" id="KW-1185">Reference proteome</keyword>
<dbReference type="InterPro" id="IPR036093">
    <property type="entry name" value="NAC_dom_sf"/>
</dbReference>
<evidence type="ECO:0000313" key="7">
    <source>
        <dbReference type="EMBL" id="RLN09311.1"/>
    </source>
</evidence>
<evidence type="ECO:0000256" key="5">
    <source>
        <dbReference type="SAM" id="MobiDB-lite"/>
    </source>
</evidence>
<dbReference type="FunFam" id="2.170.150.80:FF:000009">
    <property type="entry name" value="NAC domain-containing protein 8"/>
    <property type="match status" value="1"/>
</dbReference>
<dbReference type="PROSITE" id="PS51005">
    <property type="entry name" value="NAC"/>
    <property type="match status" value="1"/>
</dbReference>
<keyword evidence="3" id="KW-0804">Transcription</keyword>
<sequence>MARSAGDALATALDQASRWARSIEVVDEWPGLPKGVKFDPSDQELVWHLLAKIGTVGVEPHPFIDEFIPTIDSNEGLCCTHPQKLPGVKQDGSVSHFFHRTFKAYTTGTKKRRKVNTDELGEVRWNKTGKTKPVVIGGTHLGCKKIMVMYASNVKGGKQKKTNWVMHQYHVGTGEDEKDSEFVVSKLFYQQQPKTGEKISEGMGDHMEPVYAAVDLADCPPLMDLSSLPLEEDNSNQETVQNSEHNFDQANSHCEAKDKEDINHPASGKAEDEDSHPSQDPKWWEGESQFMLNSQQLAECMSICDEFLQSQNSSGSGDETGKSRPCLAEYAQLPADDLKKDLEECQKLDDSNDTNLELECTPEFRLSQLLRAHGTFRGLRWEGDPGVENLCTEPIQPGTAQREFEIRLVPMDPSFQLPVYELHCYQPPESRLGVYD</sequence>
<dbReference type="InterPro" id="IPR003441">
    <property type="entry name" value="NAC-dom"/>
</dbReference>
<feature type="region of interest" description="Disordered" evidence="5">
    <location>
        <begin position="260"/>
        <end position="283"/>
    </location>
</feature>
<accession>A0A3L6RU55</accession>
<dbReference type="STRING" id="4540.A0A3L6RU55"/>
<proteinExistence type="predicted"/>
<evidence type="ECO:0000256" key="1">
    <source>
        <dbReference type="ARBA" id="ARBA00023015"/>
    </source>
</evidence>
<evidence type="ECO:0000256" key="3">
    <source>
        <dbReference type="ARBA" id="ARBA00023163"/>
    </source>
</evidence>
<keyword evidence="2" id="KW-0238">DNA-binding</keyword>
<evidence type="ECO:0000313" key="8">
    <source>
        <dbReference type="Proteomes" id="UP000275267"/>
    </source>
</evidence>
<dbReference type="PANTHER" id="PTHR31079:SF9">
    <property type="entry name" value="SUPPRESSOR OF GAMMA RESPONSE 1"/>
    <property type="match status" value="1"/>
</dbReference>
<reference evidence="8" key="1">
    <citation type="journal article" date="2019" name="Nat. Commun.">
        <title>The genome of broomcorn millet.</title>
        <authorList>
            <person name="Zou C."/>
            <person name="Miki D."/>
            <person name="Li D."/>
            <person name="Tang Q."/>
            <person name="Xiao L."/>
            <person name="Rajput S."/>
            <person name="Deng P."/>
            <person name="Jia W."/>
            <person name="Huang R."/>
            <person name="Zhang M."/>
            <person name="Sun Y."/>
            <person name="Hu J."/>
            <person name="Fu X."/>
            <person name="Schnable P.S."/>
            <person name="Li F."/>
            <person name="Zhang H."/>
            <person name="Feng B."/>
            <person name="Zhu X."/>
            <person name="Liu R."/>
            <person name="Schnable J.C."/>
            <person name="Zhu J.-K."/>
            <person name="Zhang H."/>
        </authorList>
    </citation>
    <scope>NUCLEOTIDE SEQUENCE [LARGE SCALE GENOMIC DNA]</scope>
</reference>
<comment type="caution">
    <text evidence="7">The sequence shown here is derived from an EMBL/GenBank/DDBJ whole genome shotgun (WGS) entry which is preliminary data.</text>
</comment>
<dbReference type="Gene3D" id="2.170.150.80">
    <property type="entry name" value="NAC domain"/>
    <property type="match status" value="1"/>
</dbReference>
<dbReference type="Proteomes" id="UP000275267">
    <property type="component" value="Unassembled WGS sequence"/>
</dbReference>
<dbReference type="AlphaFoldDB" id="A0A3L6RU55"/>
<dbReference type="EMBL" id="PQIB02000007">
    <property type="protein sequence ID" value="RLN09311.1"/>
    <property type="molecule type" value="Genomic_DNA"/>
</dbReference>
<keyword evidence="4" id="KW-0539">Nucleus</keyword>
<dbReference type="InterPro" id="IPR044799">
    <property type="entry name" value="SOG1-like"/>
</dbReference>
<protein>
    <submittedName>
        <fullName evidence="7">NAC domain-containing protein 8-like</fullName>
    </submittedName>
</protein>
<dbReference type="GO" id="GO:0005634">
    <property type="term" value="C:nucleus"/>
    <property type="evidence" value="ECO:0007669"/>
    <property type="project" value="TreeGrafter"/>
</dbReference>
<evidence type="ECO:0000256" key="2">
    <source>
        <dbReference type="ARBA" id="ARBA00023125"/>
    </source>
</evidence>